<comment type="caution">
    <text evidence="5">The sequence shown here is derived from an EMBL/GenBank/DDBJ whole genome shotgun (WGS) entry which is preliminary data.</text>
</comment>
<accession>A0AAD7TYA6</accession>
<dbReference type="Pfam" id="PF11807">
    <property type="entry name" value="UstYa"/>
    <property type="match status" value="1"/>
</dbReference>
<comment type="pathway">
    <text evidence="1">Mycotoxin biosynthesis.</text>
</comment>
<evidence type="ECO:0008006" key="7">
    <source>
        <dbReference type="Google" id="ProtNLM"/>
    </source>
</evidence>
<dbReference type="EMBL" id="JAPEVG010000066">
    <property type="protein sequence ID" value="KAJ8488217.1"/>
    <property type="molecule type" value="Genomic_DNA"/>
</dbReference>
<name>A0AAD7TYA6_9APHY</name>
<comment type="similarity">
    <text evidence="3">Belongs to the ustYa family.</text>
</comment>
<reference evidence="5" key="1">
    <citation type="submission" date="2022-11" db="EMBL/GenBank/DDBJ databases">
        <title>Genome Sequence of Cubamyces cubensis.</title>
        <authorList>
            <person name="Buettner E."/>
        </authorList>
    </citation>
    <scope>NUCLEOTIDE SEQUENCE</scope>
    <source>
        <strain evidence="5">MPL-01</strain>
    </source>
</reference>
<dbReference type="AlphaFoldDB" id="A0AAD7TYA6"/>
<evidence type="ECO:0000313" key="6">
    <source>
        <dbReference type="Proteomes" id="UP001215151"/>
    </source>
</evidence>
<keyword evidence="4" id="KW-0472">Membrane</keyword>
<gene>
    <name evidence="5" type="ORF">ONZ51_g3685</name>
</gene>
<keyword evidence="4" id="KW-0812">Transmembrane</keyword>
<evidence type="ECO:0000313" key="5">
    <source>
        <dbReference type="EMBL" id="KAJ8488217.1"/>
    </source>
</evidence>
<dbReference type="Proteomes" id="UP001215151">
    <property type="component" value="Unassembled WGS sequence"/>
</dbReference>
<feature type="transmembrane region" description="Helical" evidence="4">
    <location>
        <begin position="9"/>
        <end position="26"/>
    </location>
</feature>
<evidence type="ECO:0000256" key="2">
    <source>
        <dbReference type="ARBA" id="ARBA00023002"/>
    </source>
</evidence>
<organism evidence="5 6">
    <name type="scientific">Trametes cubensis</name>
    <dbReference type="NCBI Taxonomy" id="1111947"/>
    <lineage>
        <taxon>Eukaryota</taxon>
        <taxon>Fungi</taxon>
        <taxon>Dikarya</taxon>
        <taxon>Basidiomycota</taxon>
        <taxon>Agaricomycotina</taxon>
        <taxon>Agaricomycetes</taxon>
        <taxon>Polyporales</taxon>
        <taxon>Polyporaceae</taxon>
        <taxon>Trametes</taxon>
    </lineage>
</organism>
<evidence type="ECO:0000256" key="4">
    <source>
        <dbReference type="SAM" id="Phobius"/>
    </source>
</evidence>
<proteinExistence type="inferred from homology"/>
<dbReference type="GO" id="GO:0043386">
    <property type="term" value="P:mycotoxin biosynthetic process"/>
    <property type="evidence" value="ECO:0007669"/>
    <property type="project" value="InterPro"/>
</dbReference>
<evidence type="ECO:0000256" key="1">
    <source>
        <dbReference type="ARBA" id="ARBA00004685"/>
    </source>
</evidence>
<keyword evidence="4" id="KW-1133">Transmembrane helix</keyword>
<dbReference type="PANTHER" id="PTHR33365">
    <property type="entry name" value="YALI0B05434P"/>
    <property type="match status" value="1"/>
</dbReference>
<keyword evidence="2" id="KW-0560">Oxidoreductase</keyword>
<sequence>MTGPLSKRGWAYCALAAMTLVFALILNHKIYTIATAPRVEWHASDYTYIEDDFPPTLIPLSRLQRDAILTFEDTVHYALNDTAEWESLLPIGSQGFVRLGAEARLFGVSAFHQMHCLLNIQRAIQTRPANDFDAWHVQHCLNYIRQKVLCASSTRLEPVRQIKGMEEEEAMAVADGIGLKHQCRDWSVLRREMEENYRHWPEGMENANG</sequence>
<dbReference type="GO" id="GO:0016491">
    <property type="term" value="F:oxidoreductase activity"/>
    <property type="evidence" value="ECO:0007669"/>
    <property type="project" value="UniProtKB-KW"/>
</dbReference>
<evidence type="ECO:0000256" key="3">
    <source>
        <dbReference type="ARBA" id="ARBA00035112"/>
    </source>
</evidence>
<protein>
    <recommendedName>
        <fullName evidence="7">Oxidase ustYa</fullName>
    </recommendedName>
</protein>
<dbReference type="PANTHER" id="PTHR33365:SF11">
    <property type="entry name" value="TAT PATHWAY SIGNAL SEQUENCE"/>
    <property type="match status" value="1"/>
</dbReference>
<keyword evidence="6" id="KW-1185">Reference proteome</keyword>
<dbReference type="InterPro" id="IPR021765">
    <property type="entry name" value="UstYa-like"/>
</dbReference>